<reference evidence="14 15" key="1">
    <citation type="submission" date="2016-11" db="EMBL/GenBank/DDBJ databases">
        <authorList>
            <person name="Jaros S."/>
            <person name="Januszkiewicz K."/>
            <person name="Wedrychowicz H."/>
        </authorList>
    </citation>
    <scope>NUCLEOTIDE SEQUENCE [LARGE SCALE GENOMIC DNA]</scope>
    <source>
        <strain evidence="14 15">DSM 26910</strain>
    </source>
</reference>
<evidence type="ECO:0000259" key="12">
    <source>
        <dbReference type="Pfam" id="PF08264"/>
    </source>
</evidence>
<dbReference type="SUPFAM" id="SSF47323">
    <property type="entry name" value="Anticodon-binding domain of a subclass of class I aminoacyl-tRNA synthetases"/>
    <property type="match status" value="1"/>
</dbReference>
<dbReference type="GO" id="GO:0006429">
    <property type="term" value="P:leucyl-tRNA aminoacylation"/>
    <property type="evidence" value="ECO:0007669"/>
    <property type="project" value="UniProtKB-UniRule"/>
</dbReference>
<dbReference type="FunFam" id="3.40.50.620:FF:000056">
    <property type="entry name" value="Leucine--tRNA ligase"/>
    <property type="match status" value="1"/>
</dbReference>
<evidence type="ECO:0000259" key="13">
    <source>
        <dbReference type="Pfam" id="PF13603"/>
    </source>
</evidence>
<dbReference type="Pfam" id="PF00133">
    <property type="entry name" value="tRNA-synt_1"/>
    <property type="match status" value="3"/>
</dbReference>
<dbReference type="AlphaFoldDB" id="A0A1M5AHS3"/>
<keyword evidence="7 9" id="KW-0030">Aminoacyl-tRNA synthetase</keyword>
<dbReference type="SUPFAM" id="SSF50677">
    <property type="entry name" value="ValRS/IleRS/LeuRS editing domain"/>
    <property type="match status" value="1"/>
</dbReference>
<evidence type="ECO:0000256" key="6">
    <source>
        <dbReference type="ARBA" id="ARBA00022917"/>
    </source>
</evidence>
<dbReference type="InterPro" id="IPR014729">
    <property type="entry name" value="Rossmann-like_a/b/a_fold"/>
</dbReference>
<dbReference type="InterPro" id="IPR009080">
    <property type="entry name" value="tRNAsynth_Ia_anticodon-bd"/>
</dbReference>
<comment type="catalytic activity">
    <reaction evidence="8 9">
        <text>tRNA(Leu) + L-leucine + ATP = L-leucyl-tRNA(Leu) + AMP + diphosphate</text>
        <dbReference type="Rhea" id="RHEA:11688"/>
        <dbReference type="Rhea" id="RHEA-COMP:9613"/>
        <dbReference type="Rhea" id="RHEA-COMP:9622"/>
        <dbReference type="ChEBI" id="CHEBI:30616"/>
        <dbReference type="ChEBI" id="CHEBI:33019"/>
        <dbReference type="ChEBI" id="CHEBI:57427"/>
        <dbReference type="ChEBI" id="CHEBI:78442"/>
        <dbReference type="ChEBI" id="CHEBI:78494"/>
        <dbReference type="ChEBI" id="CHEBI:456215"/>
        <dbReference type="EC" id="6.1.1.4"/>
    </reaction>
</comment>
<dbReference type="NCBIfam" id="TIGR00396">
    <property type="entry name" value="leuS_bact"/>
    <property type="match status" value="1"/>
</dbReference>
<keyword evidence="2 9" id="KW-0963">Cytoplasm</keyword>
<keyword evidence="5 9" id="KW-0067">ATP-binding</keyword>
<feature type="domain" description="Methionyl/Valyl/Leucyl/Isoleucyl-tRNA synthetase anticodon-binding" evidence="12">
    <location>
        <begin position="729"/>
        <end position="844"/>
    </location>
</feature>
<dbReference type="HAMAP" id="MF_00049_B">
    <property type="entry name" value="Leu_tRNA_synth_B"/>
    <property type="match status" value="1"/>
</dbReference>
<evidence type="ECO:0000256" key="3">
    <source>
        <dbReference type="ARBA" id="ARBA00022598"/>
    </source>
</evidence>
<dbReference type="Gene3D" id="1.10.730.10">
    <property type="entry name" value="Isoleucyl-tRNA Synthetase, Domain 1"/>
    <property type="match status" value="1"/>
</dbReference>
<sequence length="883" mass="101711">MDYNFAEIEPKWQRYWEEKKTFRTSDDFSKPKYYILDMFPYPSGAGLHVGHPEGYTATDILSRYKRMKGFNVLHPMGYDAFGLPAEQYAMQTGTHPAITTNKNCDNFRRQIKAIGLSYDWDREINTTDPHYFKWTQWIFKQLYNTWFDEEQQKGRPIAELPIPEEIKNQGKKAVNEYISEKRLAYYANAQVWWCDSCKTVCANEEVLTDGSHEKCGNQVIRKNLKQWLLRIPHYAERLLKGLESLDWPAGVIDMQKNWIGKSTGAEIDFQIDGLDKNLRVYTTRPDTLFGATYMVIAPEHELAGEITIPEKKDAVEKYIKAAALKSDLDRTDLAKEKTGVFTGRYAINPVNNQPIPIWIADYVLMGYGTGAIMAVPAHDTRDFEFAQEFSIPVICILDPKDVEGRDEILAGNKCWTEDGEYINSASAETGLDINGLNKETGIKKTIKWLEERGLGKATVNFKMRDWLFSRQRYWGEPFPVIHWEDGEVSLLDDEDLPLLLPQMEKYSPGEAGESPLANAEDWLYVTDKNGRKGRRETNTMPQWAGSCWYYLRYIDPNNNERIFDPEKEKYWMPVDLYVGGAEHAVLHLLYSRFWHKVLFDLGIVSTQEPFQKLFNQGMILAFAYETTTGAKVTSDLVEERDGKYFHKETGEELRQIVAKMSKSLKNVVNPDDVIKHYGADSLRLYEMFMGPLDERKPWTENGVKGVFNFLNRAHRFFADTNNISEGEEDKEIAKLLHQTIQKVAIDVENMKFNTAISALMVFNNLAIKKGKVTKTTAETFAKILAPFAPHLGEELWSVYGNEETIAYEPWPEVDESLLQEDSFQYPVSFNGKMRFKIELPVDMPRPEIEKTVLADPKAQKWLEGKTVRKFILVPKKIINVVVG</sequence>
<dbReference type="Pfam" id="PF08264">
    <property type="entry name" value="Anticodon_1"/>
    <property type="match status" value="1"/>
</dbReference>
<proteinExistence type="inferred from homology"/>
<evidence type="ECO:0000256" key="10">
    <source>
        <dbReference type="RuleBase" id="RU363035"/>
    </source>
</evidence>
<dbReference type="GO" id="GO:0005524">
    <property type="term" value="F:ATP binding"/>
    <property type="evidence" value="ECO:0007669"/>
    <property type="project" value="UniProtKB-UniRule"/>
</dbReference>
<evidence type="ECO:0000256" key="1">
    <source>
        <dbReference type="ARBA" id="ARBA00005594"/>
    </source>
</evidence>
<dbReference type="Gene3D" id="3.90.740.10">
    <property type="entry name" value="Valyl/Leucyl/Isoleucyl-tRNA synthetase, editing domain"/>
    <property type="match status" value="1"/>
</dbReference>
<dbReference type="InterPro" id="IPR013155">
    <property type="entry name" value="M/V/L/I-tRNA-synth_anticd-bd"/>
</dbReference>
<dbReference type="CDD" id="cd07958">
    <property type="entry name" value="Anticodon_Ia_Leu_BEm"/>
    <property type="match status" value="1"/>
</dbReference>
<feature type="domain" description="Aminoacyl-tRNA synthetase class Ia" evidence="11">
    <location>
        <begin position="659"/>
        <end position="685"/>
    </location>
</feature>
<gene>
    <name evidence="9" type="primary">leuS</name>
    <name evidence="14" type="ORF">SAMN05444274_104329</name>
</gene>
<feature type="domain" description="Aminoacyl-tRNA synthetase class Ia" evidence="11">
    <location>
        <begin position="12"/>
        <end position="144"/>
    </location>
</feature>
<organism evidence="14 15">
    <name type="scientific">Mariniphaga anaerophila</name>
    <dbReference type="NCBI Taxonomy" id="1484053"/>
    <lineage>
        <taxon>Bacteria</taxon>
        <taxon>Pseudomonadati</taxon>
        <taxon>Bacteroidota</taxon>
        <taxon>Bacteroidia</taxon>
        <taxon>Marinilabiliales</taxon>
        <taxon>Prolixibacteraceae</taxon>
        <taxon>Mariniphaga</taxon>
    </lineage>
</organism>
<evidence type="ECO:0000256" key="9">
    <source>
        <dbReference type="HAMAP-Rule" id="MF_00049"/>
    </source>
</evidence>
<dbReference type="PANTHER" id="PTHR43740">
    <property type="entry name" value="LEUCYL-TRNA SYNTHETASE"/>
    <property type="match status" value="1"/>
</dbReference>
<dbReference type="STRING" id="1484053.SAMN05444274_104329"/>
<feature type="binding site" evidence="9">
    <location>
        <position position="662"/>
    </location>
    <ligand>
        <name>ATP</name>
        <dbReference type="ChEBI" id="CHEBI:30616"/>
    </ligand>
</feature>
<evidence type="ECO:0000259" key="11">
    <source>
        <dbReference type="Pfam" id="PF00133"/>
    </source>
</evidence>
<dbReference type="EC" id="6.1.1.4" evidence="9"/>
<evidence type="ECO:0000256" key="4">
    <source>
        <dbReference type="ARBA" id="ARBA00022741"/>
    </source>
</evidence>
<evidence type="ECO:0000256" key="8">
    <source>
        <dbReference type="ARBA" id="ARBA00047469"/>
    </source>
</evidence>
<dbReference type="Proteomes" id="UP000184164">
    <property type="component" value="Unassembled WGS sequence"/>
</dbReference>
<dbReference type="FunFam" id="1.10.730.10:FF:000011">
    <property type="entry name" value="Leucine--tRNA ligase chloroplastic/mitochondrial"/>
    <property type="match status" value="1"/>
</dbReference>
<keyword evidence="3 9" id="KW-0436">Ligase</keyword>
<name>A0A1M5AHS3_9BACT</name>
<keyword evidence="4 9" id="KW-0547">Nucleotide-binding</keyword>
<dbReference type="PANTHER" id="PTHR43740:SF2">
    <property type="entry name" value="LEUCINE--TRNA LIGASE, MITOCHONDRIAL"/>
    <property type="match status" value="1"/>
</dbReference>
<dbReference type="InterPro" id="IPR002300">
    <property type="entry name" value="aa-tRNA-synth_Ia"/>
</dbReference>
<dbReference type="Pfam" id="PF13603">
    <property type="entry name" value="tRNA-synt_1_2"/>
    <property type="match status" value="1"/>
</dbReference>
<dbReference type="InterPro" id="IPR025709">
    <property type="entry name" value="Leu_tRNA-synth_edit"/>
</dbReference>
<dbReference type="GO" id="GO:0002161">
    <property type="term" value="F:aminoacyl-tRNA deacylase activity"/>
    <property type="evidence" value="ECO:0007669"/>
    <property type="project" value="InterPro"/>
</dbReference>
<evidence type="ECO:0000256" key="7">
    <source>
        <dbReference type="ARBA" id="ARBA00023146"/>
    </source>
</evidence>
<evidence type="ECO:0000313" key="15">
    <source>
        <dbReference type="Proteomes" id="UP000184164"/>
    </source>
</evidence>
<dbReference type="InterPro" id="IPR001412">
    <property type="entry name" value="aa-tRNA-synth_I_CS"/>
</dbReference>
<feature type="short sequence motif" description="'KMSKS' region" evidence="9">
    <location>
        <begin position="659"/>
        <end position="663"/>
    </location>
</feature>
<feature type="domain" description="Aminoacyl-tRNA synthetase class Ia" evidence="11">
    <location>
        <begin position="463"/>
        <end position="621"/>
    </location>
</feature>
<protein>
    <recommendedName>
        <fullName evidence="9">Leucine--tRNA ligase</fullName>
        <ecNumber evidence="9">6.1.1.4</ecNumber>
    </recommendedName>
    <alternativeName>
        <fullName evidence="9">Leucyl-tRNA synthetase</fullName>
        <shortName evidence="9">LeuRS</shortName>
    </alternativeName>
</protein>
<keyword evidence="6 9" id="KW-0648">Protein biosynthesis</keyword>
<comment type="subcellular location">
    <subcellularLocation>
        <location evidence="9">Cytoplasm</location>
    </subcellularLocation>
</comment>
<dbReference type="RefSeq" id="WP_073001418.1">
    <property type="nucleotide sequence ID" value="NZ_FQUM01000004.1"/>
</dbReference>
<dbReference type="GO" id="GO:0005829">
    <property type="term" value="C:cytosol"/>
    <property type="evidence" value="ECO:0007669"/>
    <property type="project" value="TreeGrafter"/>
</dbReference>
<evidence type="ECO:0000256" key="5">
    <source>
        <dbReference type="ARBA" id="ARBA00022840"/>
    </source>
</evidence>
<dbReference type="Gene3D" id="3.40.50.620">
    <property type="entry name" value="HUPs"/>
    <property type="match status" value="2"/>
</dbReference>
<dbReference type="SUPFAM" id="SSF52374">
    <property type="entry name" value="Nucleotidylyl transferase"/>
    <property type="match status" value="1"/>
</dbReference>
<dbReference type="FunFam" id="3.40.50.620:FF:000060">
    <property type="entry name" value="Leucine--tRNA ligase"/>
    <property type="match status" value="1"/>
</dbReference>
<dbReference type="PRINTS" id="PR00985">
    <property type="entry name" value="TRNASYNTHLEU"/>
</dbReference>
<accession>A0A1M5AHS3</accession>
<dbReference type="GO" id="GO:0004823">
    <property type="term" value="F:leucine-tRNA ligase activity"/>
    <property type="evidence" value="ECO:0007669"/>
    <property type="project" value="UniProtKB-UniRule"/>
</dbReference>
<keyword evidence="15" id="KW-1185">Reference proteome</keyword>
<dbReference type="PROSITE" id="PS00178">
    <property type="entry name" value="AA_TRNA_LIGASE_I"/>
    <property type="match status" value="1"/>
</dbReference>
<comment type="similarity">
    <text evidence="1 9 10">Belongs to the class-I aminoacyl-tRNA synthetase family.</text>
</comment>
<feature type="domain" description="Leucyl-tRNA synthetase editing" evidence="13">
    <location>
        <begin position="256"/>
        <end position="449"/>
    </location>
</feature>
<dbReference type="InterPro" id="IPR009008">
    <property type="entry name" value="Val/Leu/Ile-tRNA-synth_edit"/>
</dbReference>
<dbReference type="OrthoDB" id="9810365at2"/>
<evidence type="ECO:0000256" key="2">
    <source>
        <dbReference type="ARBA" id="ARBA00022490"/>
    </source>
</evidence>
<comment type="caution">
    <text evidence="9">Lacks conserved residue(s) required for the propagation of feature annotation.</text>
</comment>
<dbReference type="InterPro" id="IPR002302">
    <property type="entry name" value="Leu-tRNA-ligase"/>
</dbReference>
<evidence type="ECO:0000313" key="14">
    <source>
        <dbReference type="EMBL" id="SHF29676.1"/>
    </source>
</evidence>
<dbReference type="EMBL" id="FQUM01000004">
    <property type="protein sequence ID" value="SHF29676.1"/>
    <property type="molecule type" value="Genomic_DNA"/>
</dbReference>
<dbReference type="FunFam" id="1.10.730.10:FF:000012">
    <property type="entry name" value="Leucine--tRNA ligase"/>
    <property type="match status" value="1"/>
</dbReference>